<keyword evidence="6" id="KW-0418">Kinase</keyword>
<keyword evidence="3" id="KW-0723">Serine/threonine-protein kinase</keyword>
<dbReference type="Pfam" id="PF00069">
    <property type="entry name" value="Pkinase"/>
    <property type="match status" value="1"/>
</dbReference>
<dbReference type="PANTHER" id="PTHR24056:SF472">
    <property type="entry name" value="CYCLIN-DEPENDENT KINASE 4, ISOFORM A"/>
    <property type="match status" value="1"/>
</dbReference>
<dbReference type="OMA" id="IMDYCTS"/>
<keyword evidence="7" id="KW-0067">ATP-binding</keyword>
<dbReference type="GO" id="GO:0005737">
    <property type="term" value="C:cytoplasm"/>
    <property type="evidence" value="ECO:0007669"/>
    <property type="project" value="TreeGrafter"/>
</dbReference>
<evidence type="ECO:0000256" key="8">
    <source>
        <dbReference type="ARBA" id="ARBA00047811"/>
    </source>
</evidence>
<dbReference type="InterPro" id="IPR050108">
    <property type="entry name" value="CDK"/>
</dbReference>
<comment type="catalytic activity">
    <reaction evidence="9">
        <text>L-seryl-[protein] + ATP = O-phospho-L-seryl-[protein] + ADP + H(+)</text>
        <dbReference type="Rhea" id="RHEA:17989"/>
        <dbReference type="Rhea" id="RHEA-COMP:9863"/>
        <dbReference type="Rhea" id="RHEA-COMP:11604"/>
        <dbReference type="ChEBI" id="CHEBI:15378"/>
        <dbReference type="ChEBI" id="CHEBI:29999"/>
        <dbReference type="ChEBI" id="CHEBI:30616"/>
        <dbReference type="ChEBI" id="CHEBI:83421"/>
        <dbReference type="ChEBI" id="CHEBI:456216"/>
        <dbReference type="EC" id="2.7.11.22"/>
    </reaction>
</comment>
<reference evidence="11" key="1">
    <citation type="submission" date="2018-04" db="EMBL/GenBank/DDBJ databases">
        <authorList>
            <person name="Go L.Y."/>
            <person name="Mitchell J.A."/>
        </authorList>
    </citation>
    <scope>NUCLEOTIDE SEQUENCE</scope>
    <source>
        <tissue evidence="11">Whole organism</tissue>
    </source>
</reference>
<dbReference type="EMBL" id="UFQS01000063">
    <property type="protein sequence ID" value="SSW98874.1"/>
    <property type="molecule type" value="Genomic_DNA"/>
</dbReference>
<reference evidence="12" key="2">
    <citation type="submission" date="2018-07" db="EMBL/GenBank/DDBJ databases">
        <authorList>
            <person name="Quirk P.G."/>
            <person name="Krulwich T.A."/>
        </authorList>
    </citation>
    <scope>NUCLEOTIDE SEQUENCE</scope>
</reference>
<dbReference type="EMBL" id="UFQT01000063">
    <property type="protein sequence ID" value="SSX19260.1"/>
    <property type="molecule type" value="Genomic_DNA"/>
</dbReference>
<protein>
    <recommendedName>
        <fullName evidence="2">cyclin-dependent kinase</fullName>
        <ecNumber evidence="2">2.7.11.22</ecNumber>
    </recommendedName>
</protein>
<evidence type="ECO:0000256" key="3">
    <source>
        <dbReference type="ARBA" id="ARBA00022527"/>
    </source>
</evidence>
<evidence type="ECO:0000256" key="1">
    <source>
        <dbReference type="ARBA" id="ARBA00006485"/>
    </source>
</evidence>
<dbReference type="GO" id="GO:0010389">
    <property type="term" value="P:regulation of G2/M transition of mitotic cell cycle"/>
    <property type="evidence" value="ECO:0007669"/>
    <property type="project" value="TreeGrafter"/>
</dbReference>
<evidence type="ECO:0000256" key="7">
    <source>
        <dbReference type="ARBA" id="ARBA00022840"/>
    </source>
</evidence>
<evidence type="ECO:0000256" key="6">
    <source>
        <dbReference type="ARBA" id="ARBA00022777"/>
    </source>
</evidence>
<comment type="similarity">
    <text evidence="1">Belongs to the protein kinase superfamily. CMGC Ser/Thr protein kinase family. CDC2/CDKX subfamily.</text>
</comment>
<dbReference type="InterPro" id="IPR000719">
    <property type="entry name" value="Prot_kinase_dom"/>
</dbReference>
<accession>A0A336K1P0</accession>
<comment type="catalytic activity">
    <reaction evidence="8">
        <text>L-threonyl-[protein] + ATP = O-phospho-L-threonyl-[protein] + ADP + H(+)</text>
        <dbReference type="Rhea" id="RHEA:46608"/>
        <dbReference type="Rhea" id="RHEA-COMP:11060"/>
        <dbReference type="Rhea" id="RHEA-COMP:11605"/>
        <dbReference type="ChEBI" id="CHEBI:15378"/>
        <dbReference type="ChEBI" id="CHEBI:30013"/>
        <dbReference type="ChEBI" id="CHEBI:30616"/>
        <dbReference type="ChEBI" id="CHEBI:61977"/>
        <dbReference type="ChEBI" id="CHEBI:456216"/>
        <dbReference type="EC" id="2.7.11.22"/>
    </reaction>
</comment>
<dbReference type="PROSITE" id="PS00108">
    <property type="entry name" value="PROTEIN_KINASE_ST"/>
    <property type="match status" value="1"/>
</dbReference>
<evidence type="ECO:0000313" key="12">
    <source>
        <dbReference type="EMBL" id="SSX19260.1"/>
    </source>
</evidence>
<dbReference type="SUPFAM" id="SSF56112">
    <property type="entry name" value="Protein kinase-like (PK-like)"/>
    <property type="match status" value="1"/>
</dbReference>
<dbReference type="GO" id="GO:0000307">
    <property type="term" value="C:cyclin-dependent protein kinase holoenzyme complex"/>
    <property type="evidence" value="ECO:0007669"/>
    <property type="project" value="TreeGrafter"/>
</dbReference>
<feature type="domain" description="Protein kinase" evidence="10">
    <location>
        <begin position="17"/>
        <end position="304"/>
    </location>
</feature>
<dbReference type="Gene3D" id="3.30.200.20">
    <property type="entry name" value="Phosphorylase Kinase, domain 1"/>
    <property type="match status" value="1"/>
</dbReference>
<dbReference type="FunFam" id="1.10.510.10:FF:000624">
    <property type="entry name" value="Mitogen-activated protein kinase"/>
    <property type="match status" value="1"/>
</dbReference>
<dbReference type="GO" id="GO:0004693">
    <property type="term" value="F:cyclin-dependent protein serine/threonine kinase activity"/>
    <property type="evidence" value="ECO:0007669"/>
    <property type="project" value="UniProtKB-EC"/>
</dbReference>
<dbReference type="VEuPathDB" id="VectorBase:CSON012986"/>
<evidence type="ECO:0000256" key="5">
    <source>
        <dbReference type="ARBA" id="ARBA00022741"/>
    </source>
</evidence>
<dbReference type="Gene3D" id="1.10.510.10">
    <property type="entry name" value="Transferase(Phosphotransferase) domain 1"/>
    <property type="match status" value="1"/>
</dbReference>
<dbReference type="GO" id="GO:0000082">
    <property type="term" value="P:G1/S transition of mitotic cell cycle"/>
    <property type="evidence" value="ECO:0007669"/>
    <property type="project" value="TreeGrafter"/>
</dbReference>
<dbReference type="InterPro" id="IPR011009">
    <property type="entry name" value="Kinase-like_dom_sf"/>
</dbReference>
<dbReference type="FunFam" id="3.30.200.20:FF:000124">
    <property type="entry name" value="Cyclin-dependent kinase 4"/>
    <property type="match status" value="1"/>
</dbReference>
<organism evidence="11">
    <name type="scientific">Culicoides sonorensis</name>
    <name type="common">Biting midge</name>
    <dbReference type="NCBI Taxonomy" id="179676"/>
    <lineage>
        <taxon>Eukaryota</taxon>
        <taxon>Metazoa</taxon>
        <taxon>Ecdysozoa</taxon>
        <taxon>Arthropoda</taxon>
        <taxon>Hexapoda</taxon>
        <taxon>Insecta</taxon>
        <taxon>Pterygota</taxon>
        <taxon>Neoptera</taxon>
        <taxon>Endopterygota</taxon>
        <taxon>Diptera</taxon>
        <taxon>Nematocera</taxon>
        <taxon>Chironomoidea</taxon>
        <taxon>Ceratopogonidae</taxon>
        <taxon>Ceratopogoninae</taxon>
        <taxon>Culicoides</taxon>
        <taxon>Monoculicoides</taxon>
    </lineage>
</organism>
<evidence type="ECO:0000313" key="11">
    <source>
        <dbReference type="EMBL" id="SSW98874.1"/>
    </source>
</evidence>
<dbReference type="SMART" id="SM00220">
    <property type="entry name" value="S_TKc"/>
    <property type="match status" value="1"/>
</dbReference>
<gene>
    <name evidence="11" type="primary">CSON012986</name>
</gene>
<dbReference type="PROSITE" id="PS50011">
    <property type="entry name" value="PROTEIN_KINASE_DOM"/>
    <property type="match status" value="1"/>
</dbReference>
<evidence type="ECO:0000256" key="4">
    <source>
        <dbReference type="ARBA" id="ARBA00022679"/>
    </source>
</evidence>
<evidence type="ECO:0000256" key="2">
    <source>
        <dbReference type="ARBA" id="ARBA00012425"/>
    </source>
</evidence>
<dbReference type="GO" id="GO:0010468">
    <property type="term" value="P:regulation of gene expression"/>
    <property type="evidence" value="ECO:0007669"/>
    <property type="project" value="TreeGrafter"/>
</dbReference>
<sequence length="309" mass="34954">MAMGSFTPLMGSAIRNYEELNLIASGAYGTVYRARVTDSGDIVALKKVRIPLTDEGIPMSTLREIALLKQLESFHHPNIVKLLDVCQGQQLEREGQLVLFLVFEHLEMDLAGYLASTVGGLTAVQIQRLSCELMTGIDFLHSHRIIHRDLKPQNLLVSSMGRLKIADFGLAKTYDLEMRLTSVVVTLWYRAPEILLKMPYTSSVDIWSAACIIFEMYQKAPLFPGCSEGNQLERIFELTGLPSQEQWPSNVSIMRENFRLSMPKEPLNFCKRLCKNSNDLLSQMLAFDYKDRPSAASCLQHPYFTQEPL</sequence>
<dbReference type="GO" id="GO:0007165">
    <property type="term" value="P:signal transduction"/>
    <property type="evidence" value="ECO:0007669"/>
    <property type="project" value="TreeGrafter"/>
</dbReference>
<dbReference type="EC" id="2.7.11.22" evidence="2"/>
<dbReference type="GO" id="GO:0005524">
    <property type="term" value="F:ATP binding"/>
    <property type="evidence" value="ECO:0007669"/>
    <property type="project" value="UniProtKB-KW"/>
</dbReference>
<dbReference type="AlphaFoldDB" id="A0A336K1P0"/>
<evidence type="ECO:0000256" key="9">
    <source>
        <dbReference type="ARBA" id="ARBA00048367"/>
    </source>
</evidence>
<dbReference type="GO" id="GO:0030332">
    <property type="term" value="F:cyclin binding"/>
    <property type="evidence" value="ECO:0007669"/>
    <property type="project" value="TreeGrafter"/>
</dbReference>
<keyword evidence="4" id="KW-0808">Transferase</keyword>
<dbReference type="PANTHER" id="PTHR24056">
    <property type="entry name" value="CELL DIVISION PROTEIN KINASE"/>
    <property type="match status" value="1"/>
</dbReference>
<name>A0A336K1P0_CULSO</name>
<dbReference type="InterPro" id="IPR008271">
    <property type="entry name" value="Ser/Thr_kinase_AS"/>
</dbReference>
<proteinExistence type="inferred from homology"/>
<dbReference type="GO" id="GO:0005634">
    <property type="term" value="C:nucleus"/>
    <property type="evidence" value="ECO:0007669"/>
    <property type="project" value="TreeGrafter"/>
</dbReference>
<evidence type="ECO:0000259" key="10">
    <source>
        <dbReference type="PROSITE" id="PS50011"/>
    </source>
</evidence>
<keyword evidence="5" id="KW-0547">Nucleotide-binding</keyword>